<protein>
    <submittedName>
        <fullName evidence="2">Uncharacterized protein</fullName>
    </submittedName>
</protein>
<dbReference type="EMBL" id="OVEO01000015">
    <property type="protein sequence ID" value="SPR00695.1"/>
    <property type="molecule type" value="Genomic_DNA"/>
</dbReference>
<proteinExistence type="predicted"/>
<dbReference type="Proteomes" id="UP000290189">
    <property type="component" value="Unassembled WGS sequence"/>
</dbReference>
<evidence type="ECO:0000313" key="3">
    <source>
        <dbReference type="Proteomes" id="UP000290189"/>
    </source>
</evidence>
<accession>A0A3P3YKH7</accession>
<reference evidence="2 3" key="1">
    <citation type="submission" date="2018-03" db="EMBL/GenBank/DDBJ databases">
        <authorList>
            <person name="Fogelqvist J."/>
        </authorList>
    </citation>
    <scope>NUCLEOTIDE SEQUENCE [LARGE SCALE GENOMIC DNA]</scope>
</reference>
<keyword evidence="2" id="KW-0496">Mitochondrion</keyword>
<keyword evidence="1" id="KW-0175">Coiled coil</keyword>
<name>A0A3P3YKH7_PLABS</name>
<evidence type="ECO:0000313" key="2">
    <source>
        <dbReference type="EMBL" id="SPR00695.1"/>
    </source>
</evidence>
<feature type="coiled-coil region" evidence="1">
    <location>
        <begin position="293"/>
        <end position="320"/>
    </location>
</feature>
<organism evidence="2 3">
    <name type="scientific">Plasmodiophora brassicae</name>
    <name type="common">Clubroot disease agent</name>
    <dbReference type="NCBI Taxonomy" id="37360"/>
    <lineage>
        <taxon>Eukaryota</taxon>
        <taxon>Sar</taxon>
        <taxon>Rhizaria</taxon>
        <taxon>Endomyxa</taxon>
        <taxon>Phytomyxea</taxon>
        <taxon>Plasmodiophorida</taxon>
        <taxon>Plasmodiophoridae</taxon>
        <taxon>Plasmodiophora</taxon>
    </lineage>
</organism>
<evidence type="ECO:0000256" key="1">
    <source>
        <dbReference type="SAM" id="Coils"/>
    </source>
</evidence>
<sequence length="407" mass="45531">MDQSGSLSAAVTQVERQIASLQFVQATQGDRLQKLRSQIDALVTSNEFVERLALGQTNDDVDLAVSELDTEVVTHADQNLYTARELQNTMAQAAPMVDFLAHVDIIKRIAAAYHSDIGPPSTFLRTLPSLPEWIQSTRNDGGDWHQKLESFWTRTDAIEATCRKIAPLQKAVQTRTKMHREMNAMVTIADQELTVIGPRLSRIAEHGQKVMSEIEERERATVECTLAADELRDNVARLITTEDGGNTLELDKTMEDHVEEVAKIQTTFVDVFNAWSREHARLQGDTKTYLAEVKKVHQRIQDCKNAMRAAQSEVNQVGERVQALMKGADSERMHGSTVDWDQVAQRIADIGRANNSVGDGRAAVLNDMHAQMATLADCNARLVHAVQQLQDQSRHIRGQLFLQHKPI</sequence>
<dbReference type="AlphaFoldDB" id="A0A3P3YKH7"/>
<gene>
    <name evidence="2" type="ORF">PLBR_LOCUS7910</name>
</gene>
<geneLocation type="mitochondrion" evidence="2"/>